<sequence length="1181" mass="130614">MAATEDTHCYCPPILFIPGSNEWTVEEDDQIYGPFYLVSWGDIANIYTGDSLEYVVALSLKGAKVVSFKRMQEAVRASFAFCGENHPHSTHLESDCRRHLTDVMENLPILTRPNSPPEWEADGSENPLPTTTSTPMSADLFPSPSSPVGSPRGLNTPKSDTFSEVLSSDTNSNDFDDGVQDTGVLTIDDTDLEAMTHEPTLEPERDNTVTADSLASPGNTGRNVAGACPRPGHYGAFYLVRLEHDRSFLFSTREAAEHTLEQIRAEEDGDLIVTHGVVNCPDALLRDRTVKRFYYGVRGLDNHGVFCDARLAQALFQREIVRHELTTIMISSNEEMAARWALGQSAKIEPYRRRIGDALTKCHREMFESSMANSSSSTKETKEKKKRGNRGDFHGQRLEFLEANLPNYQRVSKEGKVRPWFNDVLFPEYWAKFHWSLPLEKEPSPSDVYPGNDSLTKAEEETKETTMKAMGAKIRSWFNYRRNLLGLNTSKDPWGPWLAQLHKPLDGPPRLAHDYQFYMRHPEFKAKVTDTFNAECAREVRPQGDLIAFRCEVSKGLLAAEPPAVKQRLLDEAKEAHRVAMERYEQGVHVADCEDPEQRAEAIASLSTVVQPLLDGLRAHTGMYFQLMAATPSTDNSSAHLGAGKSENGLDFSGLDPVGFQAFTKLFLRWTMVASGALPISSLSGGVHFPSAPTPMNPIVPAVTQSLHDDRNPVAQVSTRVGATHGSPGVTNQPSNPAGRATGSTVSTVEERAARATERLERAKEATRLLLLDAGLEVSPPLLLQIAQMTPSDKAARIASLRRMSSFEVEREENIARNAELLAALGVDSGAVAALFADPKRGTLPTADENEGDNDDYRPEKGAGPSKPVSKQGEMRRSSRLLTQTNGSDGLQERDEGLPQGEEGMVGEEEATTDAGTQNPTSKQTGSVRRSSRHSTKTNTAEDPQVGANICERPPQSEVAVTRKKRTADSAVEAPKWYTEGAAKFSEVDRSVYGDQWFVLVNLWKGQEERYGYLSNGPEMSKLHRPPQVGTWVKSARFFHRIPNIPDPIEFAEQWWAWWRAANPSWRVSDDSDALLKEGGGTLDGVAPPGPNGIVGAITALWWWRAVTPDSSIAINDWQEAVDDVSWVLGRLAEDDEGEPTEEQPTKRSKDTASNQYNQYEGLPQDNALPMKVVMHYQGRS</sequence>
<feature type="region of interest" description="Disordered" evidence="1">
    <location>
        <begin position="841"/>
        <end position="950"/>
    </location>
</feature>
<feature type="compositionally biased region" description="Low complexity" evidence="1">
    <location>
        <begin position="369"/>
        <end position="378"/>
    </location>
</feature>
<feature type="region of interest" description="Disordered" evidence="1">
    <location>
        <begin position="108"/>
        <end position="180"/>
    </location>
</feature>
<accession>A0A067NTX0</accession>
<organism evidence="2 3">
    <name type="scientific">Pleurotus ostreatus (strain PC15)</name>
    <name type="common">Oyster mushroom</name>
    <dbReference type="NCBI Taxonomy" id="1137138"/>
    <lineage>
        <taxon>Eukaryota</taxon>
        <taxon>Fungi</taxon>
        <taxon>Dikarya</taxon>
        <taxon>Basidiomycota</taxon>
        <taxon>Agaricomycotina</taxon>
        <taxon>Agaricomycetes</taxon>
        <taxon>Agaricomycetidae</taxon>
        <taxon>Agaricales</taxon>
        <taxon>Pleurotineae</taxon>
        <taxon>Pleurotaceae</taxon>
        <taxon>Pleurotus</taxon>
    </lineage>
</organism>
<feature type="compositionally biased region" description="Polar residues" evidence="1">
    <location>
        <begin position="208"/>
        <end position="222"/>
    </location>
</feature>
<feature type="compositionally biased region" description="Polar residues" evidence="1">
    <location>
        <begin position="156"/>
        <end position="173"/>
    </location>
</feature>
<dbReference type="AlphaFoldDB" id="A0A067NTX0"/>
<dbReference type="Proteomes" id="UP000027073">
    <property type="component" value="Unassembled WGS sequence"/>
</dbReference>
<name>A0A067NTX0_PLEO1</name>
<evidence type="ECO:0000313" key="3">
    <source>
        <dbReference type="Proteomes" id="UP000027073"/>
    </source>
</evidence>
<dbReference type="VEuPathDB" id="FungiDB:PLEOSDRAFT_166565"/>
<feature type="region of interest" description="Disordered" evidence="1">
    <location>
        <begin position="200"/>
        <end position="226"/>
    </location>
</feature>
<feature type="compositionally biased region" description="Low complexity" evidence="1">
    <location>
        <begin position="142"/>
        <end position="151"/>
    </location>
</feature>
<feature type="compositionally biased region" description="Polar residues" evidence="1">
    <location>
        <begin position="914"/>
        <end position="929"/>
    </location>
</feature>
<dbReference type="EMBL" id="KL198006">
    <property type="protein sequence ID" value="KDQ31329.1"/>
    <property type="molecule type" value="Genomic_DNA"/>
</dbReference>
<feature type="compositionally biased region" description="Polar residues" evidence="1">
    <location>
        <begin position="729"/>
        <end position="748"/>
    </location>
</feature>
<feature type="region of interest" description="Disordered" evidence="1">
    <location>
        <begin position="1133"/>
        <end position="1167"/>
    </location>
</feature>
<reference evidence="3" key="1">
    <citation type="journal article" date="2014" name="Proc. Natl. Acad. Sci. U.S.A.">
        <title>Extensive sampling of basidiomycete genomes demonstrates inadequacy of the white-rot/brown-rot paradigm for wood decay fungi.</title>
        <authorList>
            <person name="Riley R."/>
            <person name="Salamov A.A."/>
            <person name="Brown D.W."/>
            <person name="Nagy L.G."/>
            <person name="Floudas D."/>
            <person name="Held B.W."/>
            <person name="Levasseur A."/>
            <person name="Lombard V."/>
            <person name="Morin E."/>
            <person name="Otillar R."/>
            <person name="Lindquist E.A."/>
            <person name="Sun H."/>
            <person name="LaButti K.M."/>
            <person name="Schmutz J."/>
            <person name="Jabbour D."/>
            <person name="Luo H."/>
            <person name="Baker S.E."/>
            <person name="Pisabarro A.G."/>
            <person name="Walton J.D."/>
            <person name="Blanchette R.A."/>
            <person name="Henrissat B."/>
            <person name="Martin F."/>
            <person name="Cullen D."/>
            <person name="Hibbett D.S."/>
            <person name="Grigoriev I.V."/>
        </authorList>
    </citation>
    <scope>NUCLEOTIDE SEQUENCE [LARGE SCALE GENOMIC DNA]</scope>
    <source>
        <strain evidence="3">PC15</strain>
    </source>
</reference>
<feature type="region of interest" description="Disordered" evidence="1">
    <location>
        <begin position="721"/>
        <end position="748"/>
    </location>
</feature>
<feature type="compositionally biased region" description="Polar residues" evidence="1">
    <location>
        <begin position="880"/>
        <end position="889"/>
    </location>
</feature>
<dbReference type="STRING" id="1137138.A0A067NTX0"/>
<proteinExistence type="predicted"/>
<feature type="compositionally biased region" description="Polar residues" evidence="1">
    <location>
        <begin position="127"/>
        <end position="136"/>
    </location>
</feature>
<protein>
    <submittedName>
        <fullName evidence="2">Uncharacterized protein</fullName>
    </submittedName>
</protein>
<gene>
    <name evidence="2" type="ORF">PLEOSDRAFT_166565</name>
</gene>
<dbReference type="OrthoDB" id="2749610at2759"/>
<feature type="region of interest" description="Disordered" evidence="1">
    <location>
        <begin position="369"/>
        <end position="393"/>
    </location>
</feature>
<dbReference type="InParanoid" id="A0A067NTX0"/>
<dbReference type="HOGENOM" id="CLU_010434_0_0_1"/>
<feature type="compositionally biased region" description="Basic and acidic residues" evidence="1">
    <location>
        <begin position="379"/>
        <end position="393"/>
    </location>
</feature>
<evidence type="ECO:0000256" key="1">
    <source>
        <dbReference type="SAM" id="MobiDB-lite"/>
    </source>
</evidence>
<evidence type="ECO:0000313" key="2">
    <source>
        <dbReference type="EMBL" id="KDQ31329.1"/>
    </source>
</evidence>